<dbReference type="GO" id="GO:0004564">
    <property type="term" value="F:beta-fructofuranosidase activity"/>
    <property type="evidence" value="ECO:0007669"/>
    <property type="project" value="UniProtKB-EC"/>
</dbReference>
<dbReference type="EC" id="3.2.1.26" evidence="4"/>
<dbReference type="SMART" id="SM00640">
    <property type="entry name" value="Glyco_32"/>
    <property type="match status" value="1"/>
</dbReference>
<evidence type="ECO:0000256" key="4">
    <source>
        <dbReference type="RuleBase" id="RU362110"/>
    </source>
</evidence>
<dbReference type="RefSeq" id="WP_060326289.1">
    <property type="nucleotide sequence ID" value="NZ_LPIU01000098.1"/>
</dbReference>
<name>A0A107FI76_9BURK</name>
<organism evidence="8 9">
    <name type="scientific">Burkholderia ubonensis</name>
    <dbReference type="NCBI Taxonomy" id="101571"/>
    <lineage>
        <taxon>Bacteria</taxon>
        <taxon>Pseudomonadati</taxon>
        <taxon>Pseudomonadota</taxon>
        <taxon>Betaproteobacteria</taxon>
        <taxon>Burkholderiales</taxon>
        <taxon>Burkholderiaceae</taxon>
        <taxon>Burkholderia</taxon>
        <taxon>Burkholderia cepacia complex</taxon>
    </lineage>
</organism>
<dbReference type="InterPro" id="IPR023296">
    <property type="entry name" value="Glyco_hydro_beta-prop_sf"/>
</dbReference>
<dbReference type="CDD" id="cd18623">
    <property type="entry name" value="GH32_ScrB-like"/>
    <property type="match status" value="1"/>
</dbReference>
<dbReference type="InterPro" id="IPR013148">
    <property type="entry name" value="Glyco_hydro_32_N"/>
</dbReference>
<accession>A0A107FI76</accession>
<keyword evidence="5" id="KW-0119">Carbohydrate metabolism</keyword>
<evidence type="ECO:0000256" key="2">
    <source>
        <dbReference type="ARBA" id="ARBA00022801"/>
    </source>
</evidence>
<dbReference type="Pfam" id="PF08244">
    <property type="entry name" value="Glyco_hydro_32C"/>
    <property type="match status" value="1"/>
</dbReference>
<evidence type="ECO:0000259" key="6">
    <source>
        <dbReference type="Pfam" id="PF00251"/>
    </source>
</evidence>
<comment type="function">
    <text evidence="5">Enables the bacterium to metabolize sucrose as a sole carbon source.</text>
</comment>
<evidence type="ECO:0000256" key="1">
    <source>
        <dbReference type="ARBA" id="ARBA00009902"/>
    </source>
</evidence>
<dbReference type="InterPro" id="IPR001362">
    <property type="entry name" value="Glyco_hydro_32"/>
</dbReference>
<dbReference type="NCBIfam" id="TIGR01322">
    <property type="entry name" value="scrB_fam"/>
    <property type="match status" value="1"/>
</dbReference>
<dbReference type="GO" id="GO:0005737">
    <property type="term" value="C:cytoplasm"/>
    <property type="evidence" value="ECO:0007669"/>
    <property type="project" value="UniProtKB-SubCell"/>
</dbReference>
<dbReference type="PROSITE" id="PS00609">
    <property type="entry name" value="GLYCOSYL_HYDROL_F32"/>
    <property type="match status" value="1"/>
</dbReference>
<comment type="subcellular location">
    <subcellularLocation>
        <location evidence="5">Cytoplasm</location>
    </subcellularLocation>
</comment>
<keyword evidence="5" id="KW-0963">Cytoplasm</keyword>
<comment type="similarity">
    <text evidence="1 4">Belongs to the glycosyl hydrolase 32 family.</text>
</comment>
<dbReference type="EMBL" id="LPIX01000083">
    <property type="protein sequence ID" value="KWD97544.1"/>
    <property type="molecule type" value="Genomic_DNA"/>
</dbReference>
<evidence type="ECO:0000313" key="9">
    <source>
        <dbReference type="Proteomes" id="UP000062998"/>
    </source>
</evidence>
<dbReference type="InterPro" id="IPR018053">
    <property type="entry name" value="Glyco_hydro_32_AS"/>
</dbReference>
<gene>
    <name evidence="8" type="ORF">WL73_21515</name>
</gene>
<evidence type="ECO:0000259" key="7">
    <source>
        <dbReference type="Pfam" id="PF08244"/>
    </source>
</evidence>
<dbReference type="InterPro" id="IPR051214">
    <property type="entry name" value="GH32_Enzymes"/>
</dbReference>
<reference evidence="8 9" key="1">
    <citation type="submission" date="2015-11" db="EMBL/GenBank/DDBJ databases">
        <title>Expanding the genomic diversity of Burkholderia species for the development of highly accurate diagnostics.</title>
        <authorList>
            <person name="Sahl J."/>
            <person name="Keim P."/>
            <person name="Wagner D."/>
        </authorList>
    </citation>
    <scope>NUCLEOTIDE SEQUENCE [LARGE SCALE GENOMIC DNA]</scope>
    <source>
        <strain evidence="8 9">MSMB2167WGS</strain>
    </source>
</reference>
<dbReference type="Proteomes" id="UP000062998">
    <property type="component" value="Unassembled WGS sequence"/>
</dbReference>
<keyword evidence="3 4" id="KW-0326">Glycosidase</keyword>
<dbReference type="InterPro" id="IPR006232">
    <property type="entry name" value="Suc6P_hydrolase"/>
</dbReference>
<comment type="caution">
    <text evidence="8">The sequence shown here is derived from an EMBL/GenBank/DDBJ whole genome shotgun (WGS) entry which is preliminary data.</text>
</comment>
<evidence type="ECO:0000313" key="8">
    <source>
        <dbReference type="EMBL" id="KWD97544.1"/>
    </source>
</evidence>
<dbReference type="InterPro" id="IPR013189">
    <property type="entry name" value="Glyco_hydro_32_C"/>
</dbReference>
<dbReference type="Pfam" id="PF00251">
    <property type="entry name" value="Glyco_hydro_32N"/>
    <property type="match status" value="1"/>
</dbReference>
<dbReference type="SUPFAM" id="SSF75005">
    <property type="entry name" value="Arabinanase/levansucrase/invertase"/>
    <property type="match status" value="1"/>
</dbReference>
<sequence>MRNVTDLDVIDDRWRPTFHLCPSQGLINDPNGLIYWRGAYHVFYQWNPTGCTHLNKHWAHAKSTDLIHWERLPIAIAPDMPYDAQGCYSGSAVDVGDAMVLMYTGNVRDEAGGRSSYQCLARSSDGVRFDKLGPVIDGAPPGYTDHFRDPKLWRQNDAWHAVIGAQRDDLKGTVVLATSDDLHTWRIVGELLAPTASCYMVECPDLFELDGESVLIGCWQSEATRGSETRRDDVAGYLIGDVDLDTAAFSHGEFRLLDRGFDFYAPQTLLAPDGRRLMIGWMGLPSQPDTPTVASGWTHCLTIPRELSVEGGRLRQRPLRELERLRGAAVTMPETALEEGESMALPQAPGAAWELDVSIDSGTDGDWILHVFESDEQSLRVVHDGCRGRLTLVRHCPAAGHFDDLADCEISADVTRLRLFVDSSSVEIFVNDGDEVFTTRCYPPSEPASPRVSAEHSLTLYRTTMWSLQNRDA</sequence>
<feature type="domain" description="Glycosyl hydrolase family 32 C-terminal" evidence="7">
    <location>
        <begin position="321"/>
        <end position="455"/>
    </location>
</feature>
<protein>
    <recommendedName>
        <fullName evidence="4">Sucrose-6-phosphate hydrolase</fullName>
        <ecNumber evidence="4">3.2.1.26</ecNumber>
    </recommendedName>
    <alternativeName>
        <fullName evidence="5">Invertase</fullName>
    </alternativeName>
</protein>
<dbReference type="GO" id="GO:0005985">
    <property type="term" value="P:sucrose metabolic process"/>
    <property type="evidence" value="ECO:0007669"/>
    <property type="project" value="UniProtKB-UniPathway"/>
</dbReference>
<comment type="catalytic activity">
    <reaction evidence="4">
        <text>Hydrolysis of terminal non-reducing beta-D-fructofuranoside residues in beta-D-fructofuranosides.</text>
        <dbReference type="EC" id="3.2.1.26"/>
    </reaction>
</comment>
<evidence type="ECO:0000256" key="3">
    <source>
        <dbReference type="ARBA" id="ARBA00023295"/>
    </source>
</evidence>
<dbReference type="InterPro" id="IPR013320">
    <property type="entry name" value="ConA-like_dom_sf"/>
</dbReference>
<evidence type="ECO:0000256" key="5">
    <source>
        <dbReference type="RuleBase" id="RU365015"/>
    </source>
</evidence>
<dbReference type="UniPathway" id="UPA00238"/>
<comment type="pathway">
    <text evidence="5">Glycan biosynthesis; sucrose metabolism.</text>
</comment>
<dbReference type="Gene3D" id="2.115.10.20">
    <property type="entry name" value="Glycosyl hydrolase domain, family 43"/>
    <property type="match status" value="1"/>
</dbReference>
<dbReference type="PANTHER" id="PTHR43101:SF1">
    <property type="entry name" value="BETA-FRUCTOSIDASE"/>
    <property type="match status" value="1"/>
</dbReference>
<dbReference type="SUPFAM" id="SSF49899">
    <property type="entry name" value="Concanavalin A-like lectins/glucanases"/>
    <property type="match status" value="1"/>
</dbReference>
<dbReference type="PANTHER" id="PTHR43101">
    <property type="entry name" value="BETA-FRUCTOSIDASE"/>
    <property type="match status" value="1"/>
</dbReference>
<proteinExistence type="inferred from homology"/>
<keyword evidence="2 4" id="KW-0378">Hydrolase</keyword>
<dbReference type="AlphaFoldDB" id="A0A107FI76"/>
<dbReference type="Gene3D" id="2.60.120.560">
    <property type="entry name" value="Exo-inulinase, domain 1"/>
    <property type="match status" value="1"/>
</dbReference>
<feature type="domain" description="Glycosyl hydrolase family 32 N-terminal" evidence="6">
    <location>
        <begin position="19"/>
        <end position="318"/>
    </location>
</feature>